<reference evidence="2" key="2">
    <citation type="submission" date="2023-06" db="EMBL/GenBank/DDBJ databases">
        <authorList>
            <person name="Ma L."/>
            <person name="Liu K.-W."/>
            <person name="Li Z."/>
            <person name="Hsiao Y.-Y."/>
            <person name="Qi Y."/>
            <person name="Fu T."/>
            <person name="Tang G."/>
            <person name="Zhang D."/>
            <person name="Sun W.-H."/>
            <person name="Liu D.-K."/>
            <person name="Li Y."/>
            <person name="Chen G.-Z."/>
            <person name="Liu X.-D."/>
            <person name="Liao X.-Y."/>
            <person name="Jiang Y.-T."/>
            <person name="Yu X."/>
            <person name="Hao Y."/>
            <person name="Huang J."/>
            <person name="Zhao X.-W."/>
            <person name="Ke S."/>
            <person name="Chen Y.-Y."/>
            <person name="Wu W.-L."/>
            <person name="Hsu J.-L."/>
            <person name="Lin Y.-F."/>
            <person name="Huang M.-D."/>
            <person name="Li C.-Y."/>
            <person name="Huang L."/>
            <person name="Wang Z.-W."/>
            <person name="Zhao X."/>
            <person name="Zhong W.-Y."/>
            <person name="Peng D.-H."/>
            <person name="Ahmad S."/>
            <person name="Lan S."/>
            <person name="Zhang J.-S."/>
            <person name="Tsai W.-C."/>
            <person name="Van De Peer Y."/>
            <person name="Liu Z.-J."/>
        </authorList>
    </citation>
    <scope>NUCLEOTIDE SEQUENCE</scope>
    <source>
        <strain evidence="2">CP</strain>
        <tissue evidence="2">Leaves</tissue>
    </source>
</reference>
<protein>
    <submittedName>
        <fullName evidence="2">Uncharacterized protein</fullName>
    </submittedName>
</protein>
<dbReference type="Proteomes" id="UP001180020">
    <property type="component" value="Unassembled WGS sequence"/>
</dbReference>
<organism evidence="2 3">
    <name type="scientific">Acorus calamus</name>
    <name type="common">Sweet flag</name>
    <dbReference type="NCBI Taxonomy" id="4465"/>
    <lineage>
        <taxon>Eukaryota</taxon>
        <taxon>Viridiplantae</taxon>
        <taxon>Streptophyta</taxon>
        <taxon>Embryophyta</taxon>
        <taxon>Tracheophyta</taxon>
        <taxon>Spermatophyta</taxon>
        <taxon>Magnoliopsida</taxon>
        <taxon>Liliopsida</taxon>
        <taxon>Acoraceae</taxon>
        <taxon>Acorus</taxon>
    </lineage>
</organism>
<feature type="region of interest" description="Disordered" evidence="1">
    <location>
        <begin position="64"/>
        <end position="87"/>
    </location>
</feature>
<comment type="caution">
    <text evidence="2">The sequence shown here is derived from an EMBL/GenBank/DDBJ whole genome shotgun (WGS) entry which is preliminary data.</text>
</comment>
<evidence type="ECO:0000256" key="1">
    <source>
        <dbReference type="SAM" id="MobiDB-lite"/>
    </source>
</evidence>
<evidence type="ECO:0000313" key="2">
    <source>
        <dbReference type="EMBL" id="KAK1317797.1"/>
    </source>
</evidence>
<dbReference type="EMBL" id="JAUJYO010000005">
    <property type="protein sequence ID" value="KAK1317797.1"/>
    <property type="molecule type" value="Genomic_DNA"/>
</dbReference>
<accession>A0AAV9EZT8</accession>
<keyword evidence="3" id="KW-1185">Reference proteome</keyword>
<reference evidence="2" key="1">
    <citation type="journal article" date="2023" name="Nat. Commun.">
        <title>Diploid and tetraploid genomes of Acorus and the evolution of monocots.</title>
        <authorList>
            <person name="Ma L."/>
            <person name="Liu K.W."/>
            <person name="Li Z."/>
            <person name="Hsiao Y.Y."/>
            <person name="Qi Y."/>
            <person name="Fu T."/>
            <person name="Tang G.D."/>
            <person name="Zhang D."/>
            <person name="Sun W.H."/>
            <person name="Liu D.K."/>
            <person name="Li Y."/>
            <person name="Chen G.Z."/>
            <person name="Liu X.D."/>
            <person name="Liao X.Y."/>
            <person name="Jiang Y.T."/>
            <person name="Yu X."/>
            <person name="Hao Y."/>
            <person name="Huang J."/>
            <person name="Zhao X.W."/>
            <person name="Ke S."/>
            <person name="Chen Y.Y."/>
            <person name="Wu W.L."/>
            <person name="Hsu J.L."/>
            <person name="Lin Y.F."/>
            <person name="Huang M.D."/>
            <person name="Li C.Y."/>
            <person name="Huang L."/>
            <person name="Wang Z.W."/>
            <person name="Zhao X."/>
            <person name="Zhong W.Y."/>
            <person name="Peng D.H."/>
            <person name="Ahmad S."/>
            <person name="Lan S."/>
            <person name="Zhang J.S."/>
            <person name="Tsai W.C."/>
            <person name="Van de Peer Y."/>
            <person name="Liu Z.J."/>
        </authorList>
    </citation>
    <scope>NUCLEOTIDE SEQUENCE</scope>
    <source>
        <strain evidence="2">CP</strain>
    </source>
</reference>
<evidence type="ECO:0000313" key="3">
    <source>
        <dbReference type="Proteomes" id="UP001180020"/>
    </source>
</evidence>
<sequence>MEMDRKDEQQGLMEEIHQQLQSAYCQFSLDTKSISIDTQELCEGEGSRSMEAGNSINNLCEGEESSVMEAGSNKNTQEGRRSKNPEVVVHPTLGVGLPISRLKQAVISLTMLSALHDRSQSK</sequence>
<name>A0AAV9EZT8_ACOCL</name>
<dbReference type="AlphaFoldDB" id="A0AAV9EZT8"/>
<proteinExistence type="predicted"/>
<gene>
    <name evidence="2" type="ORF">QJS10_CPA05g01688</name>
</gene>